<sequence length="191" mass="21342">MNVFFSIFHSLKLKLRNKLRIDDGNEFYVSPNARVRQCKIQIKGTGNKLHISDNCSVRYANIQIIGTGCEVFIGKNFENAGYCKLSCREKNTKLIIGSDCIFADGVRLLTSDMHDIYENNKRINQATSITIEDNVWIGDGALILKGVDIGSNSVIGARSVVTRDIKPDSISVGNPAQVIKSNIRWTRELTF</sequence>
<keyword evidence="5" id="KW-1185">Reference proteome</keyword>
<dbReference type="CDD" id="cd04647">
    <property type="entry name" value="LbH_MAT_like"/>
    <property type="match status" value="1"/>
</dbReference>
<dbReference type="InterPro" id="IPR018357">
    <property type="entry name" value="Hexapep_transf_CS"/>
</dbReference>
<dbReference type="InterPro" id="IPR001451">
    <property type="entry name" value="Hexapep"/>
</dbReference>
<name>A0ABN6F020_9BACT</name>
<dbReference type="Proteomes" id="UP001320148">
    <property type="component" value="Chromosome"/>
</dbReference>
<dbReference type="Pfam" id="PF00132">
    <property type="entry name" value="Hexapep"/>
    <property type="match status" value="1"/>
</dbReference>
<evidence type="ECO:0000313" key="5">
    <source>
        <dbReference type="Proteomes" id="UP001320148"/>
    </source>
</evidence>
<dbReference type="GO" id="GO:0016740">
    <property type="term" value="F:transferase activity"/>
    <property type="evidence" value="ECO:0007669"/>
    <property type="project" value="UniProtKB-KW"/>
</dbReference>
<protein>
    <submittedName>
        <fullName evidence="4">Hexapeptide transferase</fullName>
    </submittedName>
</protein>
<dbReference type="InterPro" id="IPR011004">
    <property type="entry name" value="Trimer_LpxA-like_sf"/>
</dbReference>
<evidence type="ECO:0000256" key="2">
    <source>
        <dbReference type="ARBA" id="ARBA00022737"/>
    </source>
</evidence>
<keyword evidence="1 4" id="KW-0808">Transferase</keyword>
<accession>A0ABN6F020</accession>
<gene>
    <name evidence="4" type="ORF">DSLASN_04870</name>
</gene>
<dbReference type="Gene3D" id="2.160.10.10">
    <property type="entry name" value="Hexapeptide repeat proteins"/>
    <property type="match status" value="1"/>
</dbReference>
<proteinExistence type="predicted"/>
<reference evidence="4 5" key="1">
    <citation type="submission" date="2021-02" db="EMBL/GenBank/DDBJ databases">
        <title>Complete genome of Desulfoluna sp. strain ASN36.</title>
        <authorList>
            <person name="Takahashi A."/>
            <person name="Kojima H."/>
            <person name="Fukui M."/>
        </authorList>
    </citation>
    <scope>NUCLEOTIDE SEQUENCE [LARGE SCALE GENOMIC DNA]</scope>
    <source>
        <strain evidence="4 5">ASN36</strain>
    </source>
</reference>
<evidence type="ECO:0000313" key="4">
    <source>
        <dbReference type="EMBL" id="BCS94855.1"/>
    </source>
</evidence>
<dbReference type="RefSeq" id="WP_236891159.1">
    <property type="nucleotide sequence ID" value="NZ_AP024488.1"/>
</dbReference>
<dbReference type="PANTHER" id="PTHR23416:SF78">
    <property type="entry name" value="LIPOPOLYSACCHARIDE BIOSYNTHESIS O-ACETYL TRANSFERASE WBBJ-RELATED"/>
    <property type="match status" value="1"/>
</dbReference>
<organism evidence="4 5">
    <name type="scientific">Desulfoluna limicola</name>
    <dbReference type="NCBI Taxonomy" id="2810562"/>
    <lineage>
        <taxon>Bacteria</taxon>
        <taxon>Pseudomonadati</taxon>
        <taxon>Thermodesulfobacteriota</taxon>
        <taxon>Desulfobacteria</taxon>
        <taxon>Desulfobacterales</taxon>
        <taxon>Desulfolunaceae</taxon>
        <taxon>Desulfoluna</taxon>
    </lineage>
</organism>
<evidence type="ECO:0000256" key="3">
    <source>
        <dbReference type="ARBA" id="ARBA00023315"/>
    </source>
</evidence>
<dbReference type="SUPFAM" id="SSF51161">
    <property type="entry name" value="Trimeric LpxA-like enzymes"/>
    <property type="match status" value="1"/>
</dbReference>
<evidence type="ECO:0000256" key="1">
    <source>
        <dbReference type="ARBA" id="ARBA00022679"/>
    </source>
</evidence>
<dbReference type="PANTHER" id="PTHR23416">
    <property type="entry name" value="SIALIC ACID SYNTHASE-RELATED"/>
    <property type="match status" value="1"/>
</dbReference>
<dbReference type="PROSITE" id="PS00101">
    <property type="entry name" value="HEXAPEP_TRANSFERASES"/>
    <property type="match status" value="1"/>
</dbReference>
<dbReference type="InterPro" id="IPR051159">
    <property type="entry name" value="Hexapeptide_acetyltransf"/>
</dbReference>
<dbReference type="EMBL" id="AP024488">
    <property type="protein sequence ID" value="BCS94855.1"/>
    <property type="molecule type" value="Genomic_DNA"/>
</dbReference>
<keyword evidence="2" id="KW-0677">Repeat</keyword>
<keyword evidence="3" id="KW-0012">Acyltransferase</keyword>